<sequence>MDDAKIVQLYWDRNEQAIPATADKYGRYCTSIAKNILGNNEDAEECVNDTYLNAWNSMPPHRPSILSTFLGKIVRNLSFNRYKHNTADKRGGGELPVVLEELSDLVSGKDDVEQAFDQKELTKAIDTFLDSLSPEKRSIFISRYWYTDSISEIAVRNDMNDGAISMTLNRLRLKLHNYLLERGFEL</sequence>
<gene>
    <name evidence="7" type="ORF">DW654_05540</name>
</gene>
<dbReference type="GO" id="GO:0016987">
    <property type="term" value="F:sigma factor activity"/>
    <property type="evidence" value="ECO:0007669"/>
    <property type="project" value="UniProtKB-KW"/>
</dbReference>
<keyword evidence="2" id="KW-0805">Transcription regulation</keyword>
<keyword evidence="5" id="KW-0804">Transcription</keyword>
<evidence type="ECO:0000256" key="4">
    <source>
        <dbReference type="ARBA" id="ARBA00023125"/>
    </source>
</evidence>
<dbReference type="InterPro" id="IPR014284">
    <property type="entry name" value="RNA_pol_sigma-70_dom"/>
</dbReference>
<keyword evidence="3" id="KW-0731">Sigma factor</keyword>
<name>A0A3R6DDV8_9FIRM</name>
<dbReference type="PANTHER" id="PTHR43133:SF8">
    <property type="entry name" value="RNA POLYMERASE SIGMA FACTOR HI_1459-RELATED"/>
    <property type="match status" value="1"/>
</dbReference>
<dbReference type="PANTHER" id="PTHR43133">
    <property type="entry name" value="RNA POLYMERASE ECF-TYPE SIGMA FACTO"/>
    <property type="match status" value="1"/>
</dbReference>
<evidence type="ECO:0000259" key="6">
    <source>
        <dbReference type="Pfam" id="PF04542"/>
    </source>
</evidence>
<evidence type="ECO:0000313" key="7">
    <source>
        <dbReference type="EMBL" id="RHF86379.1"/>
    </source>
</evidence>
<evidence type="ECO:0000313" key="8">
    <source>
        <dbReference type="Proteomes" id="UP000283701"/>
    </source>
</evidence>
<dbReference type="Pfam" id="PF04542">
    <property type="entry name" value="Sigma70_r2"/>
    <property type="match status" value="1"/>
</dbReference>
<reference evidence="7 8" key="1">
    <citation type="submission" date="2018-08" db="EMBL/GenBank/DDBJ databases">
        <title>A genome reference for cultivated species of the human gut microbiota.</title>
        <authorList>
            <person name="Zou Y."/>
            <person name="Xue W."/>
            <person name="Luo G."/>
        </authorList>
    </citation>
    <scope>NUCLEOTIDE SEQUENCE [LARGE SCALE GENOMIC DNA]</scope>
    <source>
        <strain evidence="7 8">AM23-23AC</strain>
    </source>
</reference>
<dbReference type="Gene3D" id="1.10.1740.10">
    <property type="match status" value="1"/>
</dbReference>
<dbReference type="AlphaFoldDB" id="A0A3R6DDV8"/>
<dbReference type="InterPro" id="IPR013325">
    <property type="entry name" value="RNA_pol_sigma_r2"/>
</dbReference>
<accession>A0A3R6DDV8</accession>
<comment type="similarity">
    <text evidence="1">Belongs to the sigma-70 factor family. ECF subfamily.</text>
</comment>
<comment type="caution">
    <text evidence="7">The sequence shown here is derived from an EMBL/GenBank/DDBJ whole genome shotgun (WGS) entry which is preliminary data.</text>
</comment>
<dbReference type="Proteomes" id="UP000283701">
    <property type="component" value="Unassembled WGS sequence"/>
</dbReference>
<protein>
    <submittedName>
        <fullName evidence="7">Sigma-70 family RNA polymerase sigma factor</fullName>
    </submittedName>
</protein>
<dbReference type="InterPro" id="IPR039425">
    <property type="entry name" value="RNA_pol_sigma-70-like"/>
</dbReference>
<dbReference type="EMBL" id="QRHP01000003">
    <property type="protein sequence ID" value="RHF86379.1"/>
    <property type="molecule type" value="Genomic_DNA"/>
</dbReference>
<evidence type="ECO:0000256" key="1">
    <source>
        <dbReference type="ARBA" id="ARBA00010641"/>
    </source>
</evidence>
<proteinExistence type="inferred from homology"/>
<evidence type="ECO:0000256" key="3">
    <source>
        <dbReference type="ARBA" id="ARBA00023082"/>
    </source>
</evidence>
<dbReference type="InterPro" id="IPR007627">
    <property type="entry name" value="RNA_pol_sigma70_r2"/>
</dbReference>
<dbReference type="InterPro" id="IPR036388">
    <property type="entry name" value="WH-like_DNA-bd_sf"/>
</dbReference>
<feature type="domain" description="RNA polymerase sigma-70 region 2" evidence="6">
    <location>
        <begin position="23"/>
        <end position="85"/>
    </location>
</feature>
<keyword evidence="4" id="KW-0238">DNA-binding</keyword>
<dbReference type="GO" id="GO:0006352">
    <property type="term" value="P:DNA-templated transcription initiation"/>
    <property type="evidence" value="ECO:0007669"/>
    <property type="project" value="InterPro"/>
</dbReference>
<dbReference type="GO" id="GO:0003677">
    <property type="term" value="F:DNA binding"/>
    <property type="evidence" value="ECO:0007669"/>
    <property type="project" value="UniProtKB-KW"/>
</dbReference>
<dbReference type="RefSeq" id="WP_118202625.1">
    <property type="nucleotide sequence ID" value="NZ_QRHP01000003.1"/>
</dbReference>
<dbReference type="SUPFAM" id="SSF88659">
    <property type="entry name" value="Sigma3 and sigma4 domains of RNA polymerase sigma factors"/>
    <property type="match status" value="1"/>
</dbReference>
<evidence type="ECO:0000256" key="2">
    <source>
        <dbReference type="ARBA" id="ARBA00023015"/>
    </source>
</evidence>
<organism evidence="7 8">
    <name type="scientific">Roseburia inulinivorans</name>
    <dbReference type="NCBI Taxonomy" id="360807"/>
    <lineage>
        <taxon>Bacteria</taxon>
        <taxon>Bacillati</taxon>
        <taxon>Bacillota</taxon>
        <taxon>Clostridia</taxon>
        <taxon>Lachnospirales</taxon>
        <taxon>Lachnospiraceae</taxon>
        <taxon>Roseburia</taxon>
    </lineage>
</organism>
<evidence type="ECO:0000256" key="5">
    <source>
        <dbReference type="ARBA" id="ARBA00023163"/>
    </source>
</evidence>
<dbReference type="SUPFAM" id="SSF88946">
    <property type="entry name" value="Sigma2 domain of RNA polymerase sigma factors"/>
    <property type="match status" value="1"/>
</dbReference>
<dbReference type="Gene3D" id="1.10.10.10">
    <property type="entry name" value="Winged helix-like DNA-binding domain superfamily/Winged helix DNA-binding domain"/>
    <property type="match status" value="1"/>
</dbReference>
<dbReference type="InterPro" id="IPR013324">
    <property type="entry name" value="RNA_pol_sigma_r3/r4-like"/>
</dbReference>
<dbReference type="NCBIfam" id="TIGR02937">
    <property type="entry name" value="sigma70-ECF"/>
    <property type="match status" value="1"/>
</dbReference>